<gene>
    <name evidence="1" type="ORF">AMTR_s00094p00127780</name>
</gene>
<evidence type="ECO:0000313" key="1">
    <source>
        <dbReference type="EMBL" id="ERM98311.1"/>
    </source>
</evidence>
<reference evidence="2" key="1">
    <citation type="journal article" date="2013" name="Science">
        <title>The Amborella genome and the evolution of flowering plants.</title>
        <authorList>
            <consortium name="Amborella Genome Project"/>
        </authorList>
    </citation>
    <scope>NUCLEOTIDE SEQUENCE [LARGE SCALE GENOMIC DNA]</scope>
</reference>
<dbReference type="Gramene" id="ERM98311">
    <property type="protein sequence ID" value="ERM98311"/>
    <property type="gene ID" value="AMTR_s00094p00127780"/>
</dbReference>
<proteinExistence type="predicted"/>
<name>W1NP81_AMBTC</name>
<protein>
    <submittedName>
        <fullName evidence="1">Uncharacterized protein</fullName>
    </submittedName>
</protein>
<keyword evidence="2" id="KW-1185">Reference proteome</keyword>
<sequence length="166" mass="18075">MACFSESLFWFAASPAAICHVENLHPRPQKAPPVKHKQQADPDGLIQTFSHGAIIEQAAVNVSGLPPLALPHSPSLLLAATNPTNDVVNTSALPPVVHPPSLSFLHRLCPLLWSPFHSCGSRYFRSFTPTTVTLIKTPAACLDLAYTAWSSDNSQPRQIFSFRPLD</sequence>
<dbReference type="Proteomes" id="UP000017836">
    <property type="component" value="Unassembled WGS sequence"/>
</dbReference>
<dbReference type="AlphaFoldDB" id="W1NP81"/>
<accession>W1NP81</accession>
<dbReference type="HOGENOM" id="CLU_1604960_0_0_1"/>
<dbReference type="EMBL" id="KI395392">
    <property type="protein sequence ID" value="ERM98311.1"/>
    <property type="molecule type" value="Genomic_DNA"/>
</dbReference>
<organism evidence="1 2">
    <name type="scientific">Amborella trichopoda</name>
    <dbReference type="NCBI Taxonomy" id="13333"/>
    <lineage>
        <taxon>Eukaryota</taxon>
        <taxon>Viridiplantae</taxon>
        <taxon>Streptophyta</taxon>
        <taxon>Embryophyta</taxon>
        <taxon>Tracheophyta</taxon>
        <taxon>Spermatophyta</taxon>
        <taxon>Magnoliopsida</taxon>
        <taxon>Amborellales</taxon>
        <taxon>Amborellaceae</taxon>
        <taxon>Amborella</taxon>
    </lineage>
</organism>
<evidence type="ECO:0000313" key="2">
    <source>
        <dbReference type="Proteomes" id="UP000017836"/>
    </source>
</evidence>